<organism evidence="8 9">
    <name type="scientific">Candidatus Dactylopiibacterium carminicum</name>
    <dbReference type="NCBI Taxonomy" id="857335"/>
    <lineage>
        <taxon>Bacteria</taxon>
        <taxon>Pseudomonadati</taxon>
        <taxon>Pseudomonadota</taxon>
        <taxon>Betaproteobacteria</taxon>
        <taxon>Rhodocyclales</taxon>
        <taxon>Rhodocyclaceae</taxon>
        <taxon>Candidatus Dactylopiibacterium</taxon>
    </lineage>
</organism>
<evidence type="ECO:0000313" key="8">
    <source>
        <dbReference type="EMBL" id="PAS94678.1"/>
    </source>
</evidence>
<comment type="similarity">
    <text evidence="1">Belongs to the CFA/CMAS family.</text>
</comment>
<dbReference type="OrthoDB" id="9782855at2"/>
<gene>
    <name evidence="7" type="ORF">BGI27_03340</name>
    <name evidence="8" type="ORF">CGU29_02975</name>
</gene>
<dbReference type="NCBIfam" id="NF008686">
    <property type="entry name" value="PRK11705.1"/>
    <property type="match status" value="1"/>
</dbReference>
<keyword evidence="5" id="KW-0443">Lipid metabolism</keyword>
<dbReference type="PANTHER" id="PTHR43667">
    <property type="entry name" value="CYCLOPROPANE-FATTY-ACYL-PHOSPHOLIPID SYNTHASE"/>
    <property type="match status" value="1"/>
</dbReference>
<evidence type="ECO:0000256" key="3">
    <source>
        <dbReference type="ARBA" id="ARBA00022679"/>
    </source>
</evidence>
<dbReference type="InterPro" id="IPR003333">
    <property type="entry name" value="CMAS"/>
</dbReference>
<keyword evidence="10" id="KW-1185">Reference proteome</keyword>
<dbReference type="SUPFAM" id="SSF53335">
    <property type="entry name" value="S-adenosyl-L-methionine-dependent methyltransferases"/>
    <property type="match status" value="1"/>
</dbReference>
<evidence type="ECO:0000313" key="10">
    <source>
        <dbReference type="Proteomes" id="UP000623509"/>
    </source>
</evidence>
<dbReference type="Proteomes" id="UP000623509">
    <property type="component" value="Unassembled WGS sequence"/>
</dbReference>
<dbReference type="InterPro" id="IPR029063">
    <property type="entry name" value="SAM-dependent_MTases_sf"/>
</dbReference>
<comment type="caution">
    <text evidence="8">The sequence shown here is derived from an EMBL/GenBank/DDBJ whole genome shotgun (WGS) entry which is preliminary data.</text>
</comment>
<dbReference type="CDD" id="cd02440">
    <property type="entry name" value="AdoMet_MTases"/>
    <property type="match status" value="1"/>
</dbReference>
<evidence type="ECO:0000313" key="7">
    <source>
        <dbReference type="EMBL" id="KAF7600269.1"/>
    </source>
</evidence>
<dbReference type="GO" id="GO:0032259">
    <property type="term" value="P:methylation"/>
    <property type="evidence" value="ECO:0007669"/>
    <property type="project" value="UniProtKB-KW"/>
</dbReference>
<evidence type="ECO:0000256" key="2">
    <source>
        <dbReference type="ARBA" id="ARBA00022603"/>
    </source>
</evidence>
<evidence type="ECO:0000256" key="4">
    <source>
        <dbReference type="ARBA" id="ARBA00022691"/>
    </source>
</evidence>
<dbReference type="AlphaFoldDB" id="A0A272EX30"/>
<proteinExistence type="inferred from homology"/>
<dbReference type="PIRSF" id="PIRSF003085">
    <property type="entry name" value="CMAS"/>
    <property type="match status" value="1"/>
</dbReference>
<keyword evidence="3" id="KW-0808">Transferase</keyword>
<dbReference type="EMBL" id="NMRN01000005">
    <property type="protein sequence ID" value="PAS94678.1"/>
    <property type="molecule type" value="Genomic_DNA"/>
</dbReference>
<keyword evidence="4" id="KW-0949">S-adenosyl-L-methionine</keyword>
<sequence>MASELTWPSSQSVDDISGGRAAQTLLDQANIRINGSRPWDLQIRHPSALRRILAQGSIGLGESYMDGWWECEQIDELISRVLRARLDEQIARPGLWLAALRARLFNLQSVARAWQVGRAHYDLGNDLYEAMLDPYMAYSCGYWANAQTLEQAQEAKLDLACRKLGLRPGMRLLDIGCGWGSLMRFAAERYGAECVGLTISREQARWGAQKAEGLPVRFEFADYRQFNADGARKFDRIASIGMFEHVGHKNYRAYFAMARRSLAADGLFLLHTIGKNTSTLGIDPWIEKYIFPNGALPSVAEIATTSETDFVVEDWHNFGPDYDRTLMAWYARFEAAWPRLKAHYDERFRRMWRYYLQCCAGTFRARSNQLWQIVLSPAGIMGGYRRPLV</sequence>
<dbReference type="PANTHER" id="PTHR43667:SF1">
    <property type="entry name" value="CYCLOPROPANE-FATTY-ACYL-PHOSPHOLIPID SYNTHASE"/>
    <property type="match status" value="1"/>
</dbReference>
<dbReference type="GO" id="GO:0008610">
    <property type="term" value="P:lipid biosynthetic process"/>
    <property type="evidence" value="ECO:0007669"/>
    <property type="project" value="InterPro"/>
</dbReference>
<keyword evidence="2" id="KW-0489">Methyltransferase</keyword>
<dbReference type="GO" id="GO:0008168">
    <property type="term" value="F:methyltransferase activity"/>
    <property type="evidence" value="ECO:0007669"/>
    <property type="project" value="UniProtKB-KW"/>
</dbReference>
<dbReference type="Proteomes" id="UP000216107">
    <property type="component" value="Unassembled WGS sequence"/>
</dbReference>
<dbReference type="InterPro" id="IPR050723">
    <property type="entry name" value="CFA/CMAS"/>
</dbReference>
<dbReference type="Gene3D" id="3.40.50.150">
    <property type="entry name" value="Vaccinia Virus protein VP39"/>
    <property type="match status" value="1"/>
</dbReference>
<dbReference type="Pfam" id="PF02353">
    <property type="entry name" value="CMAS"/>
    <property type="match status" value="1"/>
</dbReference>
<protein>
    <submittedName>
        <fullName evidence="8">Cyclopropane-fatty-acyl-phospholipid synthase</fullName>
    </submittedName>
</protein>
<evidence type="ECO:0000256" key="6">
    <source>
        <dbReference type="PIRSR" id="PIRSR003085-1"/>
    </source>
</evidence>
<evidence type="ECO:0000256" key="5">
    <source>
        <dbReference type="ARBA" id="ARBA00023098"/>
    </source>
</evidence>
<name>A0A272EX30_9RHOO</name>
<accession>A0A272EX30</accession>
<reference evidence="8 9" key="2">
    <citation type="submission" date="2017-07" db="EMBL/GenBank/DDBJ databases">
        <title>Candidatus Dactylopiibacterium carminicum, a nitrogen-fixing symbiont of the cochineal insect Dactylopius coccus and Dactylopius opuntiae (Hemiptera: Coccoidea: Dactylopiidae).</title>
        <authorList>
            <person name="Vera A."/>
        </authorList>
    </citation>
    <scope>NUCLEOTIDE SEQUENCE [LARGE SCALE GENOMIC DNA]</scope>
    <source>
        <strain evidence="8 9">NFDCM</strain>
    </source>
</reference>
<evidence type="ECO:0000313" key="9">
    <source>
        <dbReference type="Proteomes" id="UP000216107"/>
    </source>
</evidence>
<dbReference type="EMBL" id="MDUX01000007">
    <property type="protein sequence ID" value="KAF7600269.1"/>
    <property type="molecule type" value="Genomic_DNA"/>
</dbReference>
<reference evidence="7 10" key="1">
    <citation type="submission" date="2016-08" db="EMBL/GenBank/DDBJ databases">
        <title>Candidatus Dactylopiibacterium carminicum genome sequence.</title>
        <authorList>
            <person name="Ramirez-Puebla S.T."/>
            <person name="Ormeno-Orrillo E."/>
            <person name="Vera-Ponce De Leon A."/>
            <person name="Luis L."/>
            <person name="Sanchez-Flores A."/>
            <person name="Monica R."/>
            <person name="Martinez-Romero E."/>
        </authorList>
    </citation>
    <scope>NUCLEOTIDE SEQUENCE [LARGE SCALE GENOMIC DNA]</scope>
    <source>
        <strain evidence="7">END1</strain>
    </source>
</reference>
<feature type="active site" evidence="6">
    <location>
        <position position="359"/>
    </location>
</feature>
<evidence type="ECO:0000256" key="1">
    <source>
        <dbReference type="ARBA" id="ARBA00010815"/>
    </source>
</evidence>
<dbReference type="RefSeq" id="WP_095523505.1">
    <property type="nucleotide sequence ID" value="NZ_MDUX01000007.1"/>
</dbReference>